<organism evidence="2 3">
    <name type="scientific">Ideonella livida</name>
    <dbReference type="NCBI Taxonomy" id="2707176"/>
    <lineage>
        <taxon>Bacteria</taxon>
        <taxon>Pseudomonadati</taxon>
        <taxon>Pseudomonadota</taxon>
        <taxon>Betaproteobacteria</taxon>
        <taxon>Burkholderiales</taxon>
        <taxon>Sphaerotilaceae</taxon>
        <taxon>Ideonella</taxon>
    </lineage>
</organism>
<dbReference type="GO" id="GO:0003700">
    <property type="term" value="F:DNA-binding transcription factor activity"/>
    <property type="evidence" value="ECO:0007669"/>
    <property type="project" value="InterPro"/>
</dbReference>
<dbReference type="RefSeq" id="WP_163459812.1">
    <property type="nucleotide sequence ID" value="NZ_JAAGOH010000047.1"/>
</dbReference>
<feature type="domain" description="HTH araC/xylS-type" evidence="1">
    <location>
        <begin position="178"/>
        <end position="260"/>
    </location>
</feature>
<evidence type="ECO:0000313" key="2">
    <source>
        <dbReference type="EMBL" id="NDY93784.1"/>
    </source>
</evidence>
<dbReference type="GO" id="GO:0043565">
    <property type="term" value="F:sequence-specific DNA binding"/>
    <property type="evidence" value="ECO:0007669"/>
    <property type="project" value="InterPro"/>
</dbReference>
<evidence type="ECO:0000313" key="3">
    <source>
        <dbReference type="Proteomes" id="UP000484255"/>
    </source>
</evidence>
<dbReference type="Pfam" id="PF12833">
    <property type="entry name" value="HTH_18"/>
    <property type="match status" value="1"/>
</dbReference>
<sequence>MFRSLPPPPDLVHAVEAGVRVDLPPDTPGQGHAGHTLFPALPHAMLTVTWPVAVPQTPPAPVVLFHTLSTRPTRHDHPDGLQAVGLLVRPAAAACLLGAGPGVLTDAVLPWVAVAGPAEAATLAEALCRAHSTAQRLAALTASLRRSLARAAPPQRWQTVARLCRGVGRHGLAATTALGLGPRQLQRHCQAYLGVSPKAFERLVRLHGALSQALTQAATPGAGPLRGAALAQDAGYADQSHLGRDLRQLAGGSLGQLLAQAQPEAAHWPLAWRARHAAPGGAHGLATGRPTVLSDGG</sequence>
<dbReference type="PROSITE" id="PS01124">
    <property type="entry name" value="HTH_ARAC_FAMILY_2"/>
    <property type="match status" value="1"/>
</dbReference>
<keyword evidence="3" id="KW-1185">Reference proteome</keyword>
<dbReference type="Proteomes" id="UP000484255">
    <property type="component" value="Unassembled WGS sequence"/>
</dbReference>
<evidence type="ECO:0000259" key="1">
    <source>
        <dbReference type="PROSITE" id="PS01124"/>
    </source>
</evidence>
<comment type="caution">
    <text evidence="2">The sequence shown here is derived from an EMBL/GenBank/DDBJ whole genome shotgun (WGS) entry which is preliminary data.</text>
</comment>
<dbReference type="Gene3D" id="1.10.10.60">
    <property type="entry name" value="Homeodomain-like"/>
    <property type="match status" value="1"/>
</dbReference>
<dbReference type="EMBL" id="JAAGOH010000047">
    <property type="protein sequence ID" value="NDY93784.1"/>
    <property type="molecule type" value="Genomic_DNA"/>
</dbReference>
<reference evidence="2 3" key="1">
    <citation type="submission" date="2020-02" db="EMBL/GenBank/DDBJ databases">
        <title>Ideonella bacterium strain TBM-1.</title>
        <authorList>
            <person name="Chen W.-M."/>
        </authorList>
    </citation>
    <scope>NUCLEOTIDE SEQUENCE [LARGE SCALE GENOMIC DNA]</scope>
    <source>
        <strain evidence="2 3">TBM-1</strain>
    </source>
</reference>
<dbReference type="AlphaFoldDB" id="A0A7C9TN65"/>
<name>A0A7C9TN65_9BURK</name>
<gene>
    <name evidence="2" type="ORF">G3A44_21575</name>
</gene>
<accession>A0A7C9TN65</accession>
<dbReference type="SMART" id="SM00342">
    <property type="entry name" value="HTH_ARAC"/>
    <property type="match status" value="1"/>
</dbReference>
<proteinExistence type="predicted"/>
<protein>
    <submittedName>
        <fullName evidence="2">AraC family transcriptional regulator</fullName>
    </submittedName>
</protein>
<dbReference type="InterPro" id="IPR018060">
    <property type="entry name" value="HTH_AraC"/>
</dbReference>